<comment type="caution">
    <text evidence="1">The sequence shown here is derived from an EMBL/GenBank/DDBJ whole genome shotgun (WGS) entry which is preliminary data.</text>
</comment>
<accession>A0A0V1DVJ1</accession>
<reference evidence="1 2" key="1">
    <citation type="submission" date="2015-01" db="EMBL/GenBank/DDBJ databases">
        <title>Evolution of Trichinella species and genotypes.</title>
        <authorList>
            <person name="Korhonen P.K."/>
            <person name="Edoardo P."/>
            <person name="Giuseppe L.R."/>
            <person name="Gasser R.B."/>
        </authorList>
    </citation>
    <scope>NUCLEOTIDE SEQUENCE [LARGE SCALE GENOMIC DNA]</scope>
    <source>
        <strain evidence="1">ISS13</strain>
    </source>
</reference>
<dbReference type="AlphaFoldDB" id="A0A0V1DVJ1"/>
<gene>
    <name evidence="1" type="ORF">T4A_7314</name>
</gene>
<evidence type="ECO:0000313" key="1">
    <source>
        <dbReference type="EMBL" id="KRY65598.1"/>
    </source>
</evidence>
<sequence>MELCLIFPFLSNWFRKMTVRRSLRIHLIDFTVVEMRHPLMLMPPVCCCLSAAACLLQFDKFDKVSFISVNKRCFIEENVDFYLTLSFPLSVAFVGNFLPDWGSMPCK</sequence>
<name>A0A0V1DVJ1_TRIPS</name>
<protein>
    <submittedName>
        <fullName evidence="1">Uncharacterized protein</fullName>
    </submittedName>
</protein>
<organism evidence="1 2">
    <name type="scientific">Trichinella pseudospiralis</name>
    <name type="common">Parasitic roundworm</name>
    <dbReference type="NCBI Taxonomy" id="6337"/>
    <lineage>
        <taxon>Eukaryota</taxon>
        <taxon>Metazoa</taxon>
        <taxon>Ecdysozoa</taxon>
        <taxon>Nematoda</taxon>
        <taxon>Enoplea</taxon>
        <taxon>Dorylaimia</taxon>
        <taxon>Trichinellida</taxon>
        <taxon>Trichinellidae</taxon>
        <taxon>Trichinella</taxon>
    </lineage>
</organism>
<dbReference type="Proteomes" id="UP000054632">
    <property type="component" value="Unassembled WGS sequence"/>
</dbReference>
<evidence type="ECO:0000313" key="2">
    <source>
        <dbReference type="Proteomes" id="UP000054632"/>
    </source>
</evidence>
<dbReference type="EMBL" id="JYDR01000203">
    <property type="protein sequence ID" value="KRY65598.1"/>
    <property type="molecule type" value="Genomic_DNA"/>
</dbReference>
<proteinExistence type="predicted"/>